<evidence type="ECO:0000313" key="3">
    <source>
        <dbReference type="Proteomes" id="UP000886887"/>
    </source>
</evidence>
<dbReference type="Gene3D" id="1.50.10.140">
    <property type="match status" value="1"/>
</dbReference>
<keyword evidence="1" id="KW-0812">Transmembrane</keyword>
<dbReference type="Proteomes" id="UP000886887">
    <property type="component" value="Unassembled WGS sequence"/>
</dbReference>
<feature type="transmembrane region" description="Helical" evidence="1">
    <location>
        <begin position="456"/>
        <end position="489"/>
    </location>
</feature>
<proteinExistence type="predicted"/>
<reference evidence="2" key="1">
    <citation type="submission" date="2020-10" db="EMBL/GenBank/DDBJ databases">
        <authorList>
            <person name="Gilroy R."/>
        </authorList>
    </citation>
    <scope>NUCLEOTIDE SEQUENCE</scope>
    <source>
        <strain evidence="2">ChiSxjej2B14-6234</strain>
    </source>
</reference>
<keyword evidence="1" id="KW-0472">Membrane</keyword>
<keyword evidence="1" id="KW-1133">Transmembrane helix</keyword>
<reference evidence="2" key="2">
    <citation type="journal article" date="2021" name="PeerJ">
        <title>Extensive microbial diversity within the chicken gut microbiome revealed by metagenomics and culture.</title>
        <authorList>
            <person name="Gilroy R."/>
            <person name="Ravi A."/>
            <person name="Getino M."/>
            <person name="Pursley I."/>
            <person name="Horton D.L."/>
            <person name="Alikhan N.F."/>
            <person name="Baker D."/>
            <person name="Gharbi K."/>
            <person name="Hall N."/>
            <person name="Watson M."/>
            <person name="Adriaenssens E.M."/>
            <person name="Foster-Nyarko E."/>
            <person name="Jarju S."/>
            <person name="Secka A."/>
            <person name="Antonio M."/>
            <person name="Oren A."/>
            <person name="Chaudhuri R.R."/>
            <person name="La Ragione R."/>
            <person name="Hildebrand F."/>
            <person name="Pallen M.J."/>
        </authorList>
    </citation>
    <scope>NUCLEOTIDE SEQUENCE</scope>
    <source>
        <strain evidence="2">ChiSxjej2B14-6234</strain>
    </source>
</reference>
<accession>A0A9D0Z8A6</accession>
<gene>
    <name evidence="2" type="ORF">IAB73_02200</name>
</gene>
<comment type="caution">
    <text evidence="2">The sequence shown here is derived from an EMBL/GenBank/DDBJ whole genome shotgun (WGS) entry which is preliminary data.</text>
</comment>
<name>A0A9D0Z8A6_9FIRM</name>
<evidence type="ECO:0000313" key="2">
    <source>
        <dbReference type="EMBL" id="HIQ71007.1"/>
    </source>
</evidence>
<protein>
    <submittedName>
        <fullName evidence="2">Uncharacterized protein</fullName>
    </submittedName>
</protein>
<evidence type="ECO:0000256" key="1">
    <source>
        <dbReference type="SAM" id="Phobius"/>
    </source>
</evidence>
<feature type="transmembrane region" description="Helical" evidence="1">
    <location>
        <begin position="411"/>
        <end position="435"/>
    </location>
</feature>
<dbReference type="EMBL" id="DVFJ01000006">
    <property type="protein sequence ID" value="HIQ71007.1"/>
    <property type="molecule type" value="Genomic_DNA"/>
</dbReference>
<organism evidence="2 3">
    <name type="scientific">Candidatus Onthenecus intestinigallinarum</name>
    <dbReference type="NCBI Taxonomy" id="2840875"/>
    <lineage>
        <taxon>Bacteria</taxon>
        <taxon>Bacillati</taxon>
        <taxon>Bacillota</taxon>
        <taxon>Clostridia</taxon>
        <taxon>Eubacteriales</taxon>
        <taxon>Candidatus Onthenecus</taxon>
    </lineage>
</organism>
<dbReference type="AlphaFoldDB" id="A0A9D0Z8A6"/>
<sequence>MARSTDSSVEALLLLDPSGVYARMDDASRALYRARVRRIAASVQRTEAQVARCAVLCARAGLEGPACHVGFYLLDAGERALLGRLHALTPGARLRLSVRAHVSPAVGRGAWTALFFILFALTRPPIAALVPALIVCAAAARRLPAAPTPAPLPRLRPEALPGRVLVAVHASPRNPEAARAAVLRLAAMQRANAGAAFLLLIDLPDGDAAQSIDDADILRACREGAQANGLLCLSRARAWDEARRRFVCPGHGPGAFEALCRLLRGGESAFTETPPEQLAGGFAYLVTLRDGDMLPPGAALRLAGALAHPLVRHPLLRLCTVPSARSVRSNLRAVLDPPNGVRGVAVECVRLIHADGTQDPRSAPHALGVPVLSDGPNELAAYLSGLRAEIGPAAQVALALLGAGMGHAPSLVLALLPALIAPPAGLRTVLARIALLPREALGRLRAFGRGHAARGGAVLSVCCGAGLLLGGAAGVRAFFLALPLGLSWLSAGPLRRWLEAPYRALVPLSAQERAQLTECAGRVFTLTHLEDPPSCPRDAGLYLLACAAARHLGLLEPDGMASRMEKALEQLERLPARRGLPRAPDGACAGSLDMGLLAACLLCCAEAVAQDAPLLDPGFRPLAGRMEALVRRMDFTALYDPVRELFFASASPEGPARGAHVGLLSGQARLLGFVAIAMERVPPRHWLHLNRSVCATPACTLLPALFLRLTPGTLLHERCLQAVSARIAATGSAGGGSVRDAALALCVRPHAATAELARLQAFGHLDAIRAGDAAITLCALCNALTDGTLVRLFHARPEVEGFSTLLEEPVTAGRTSASRGSRRWAAVASNR</sequence>